<keyword evidence="3" id="KW-1185">Reference proteome</keyword>
<proteinExistence type="predicted"/>
<evidence type="ECO:0000256" key="1">
    <source>
        <dbReference type="SAM" id="MobiDB-lite"/>
    </source>
</evidence>
<evidence type="ECO:0000313" key="2">
    <source>
        <dbReference type="EMBL" id="GFJ87054.1"/>
    </source>
</evidence>
<comment type="caution">
    <text evidence="2">The sequence shown here is derived from an EMBL/GenBank/DDBJ whole genome shotgun (WGS) entry which is preliminary data.</text>
</comment>
<dbReference type="RefSeq" id="WP_173073834.1">
    <property type="nucleotide sequence ID" value="NZ_BLPG01000001.1"/>
</dbReference>
<reference evidence="2 3" key="2">
    <citation type="submission" date="2020-03" db="EMBL/GenBank/DDBJ databases">
        <authorList>
            <person name="Ichikawa N."/>
            <person name="Kimura A."/>
            <person name="Kitahashi Y."/>
            <person name="Uohara A."/>
        </authorList>
    </citation>
    <scope>NUCLEOTIDE SEQUENCE [LARGE SCALE GENOMIC DNA]</scope>
    <source>
        <strain evidence="2 3">NBRC 108638</strain>
    </source>
</reference>
<evidence type="ECO:0000313" key="3">
    <source>
        <dbReference type="Proteomes" id="UP000482960"/>
    </source>
</evidence>
<dbReference type="EMBL" id="BLPG01000001">
    <property type="protein sequence ID" value="GFJ87054.1"/>
    <property type="molecule type" value="Genomic_DNA"/>
</dbReference>
<dbReference type="Proteomes" id="UP000482960">
    <property type="component" value="Unassembled WGS sequence"/>
</dbReference>
<accession>A0A6V8KTA5</accession>
<feature type="region of interest" description="Disordered" evidence="1">
    <location>
        <begin position="1"/>
        <end position="46"/>
    </location>
</feature>
<organism evidence="2 3">
    <name type="scientific">Phytohabitans rumicis</name>
    <dbReference type="NCBI Taxonomy" id="1076125"/>
    <lineage>
        <taxon>Bacteria</taxon>
        <taxon>Bacillati</taxon>
        <taxon>Actinomycetota</taxon>
        <taxon>Actinomycetes</taxon>
        <taxon>Micromonosporales</taxon>
        <taxon>Micromonosporaceae</taxon>
    </lineage>
</organism>
<name>A0A6V8KTA5_9ACTN</name>
<sequence length="84" mass="9338">MRSNKKRPTSTRPSANHPVKRQKTAHNSGDDTTTDGLDKKKRNNDSIVLDTVEVQAPAQSPKVADHLANLQRATSRPRWVPSAR</sequence>
<dbReference type="AlphaFoldDB" id="A0A6V8KTA5"/>
<gene>
    <name evidence="2" type="ORF">Prum_006960</name>
</gene>
<reference evidence="2 3" key="1">
    <citation type="submission" date="2020-03" db="EMBL/GenBank/DDBJ databases">
        <title>Whole genome shotgun sequence of Phytohabitans rumicis NBRC 108638.</title>
        <authorList>
            <person name="Komaki H."/>
            <person name="Tamura T."/>
        </authorList>
    </citation>
    <scope>NUCLEOTIDE SEQUENCE [LARGE SCALE GENOMIC DNA]</scope>
    <source>
        <strain evidence="2 3">NBRC 108638</strain>
    </source>
</reference>
<protein>
    <submittedName>
        <fullName evidence="2">Uncharacterized protein</fullName>
    </submittedName>
</protein>